<dbReference type="InterPro" id="IPR000160">
    <property type="entry name" value="GGDEF_dom"/>
</dbReference>
<dbReference type="SUPFAM" id="SSF55073">
    <property type="entry name" value="Nucleotide cyclase"/>
    <property type="match status" value="1"/>
</dbReference>
<dbReference type="Pfam" id="PF00990">
    <property type="entry name" value="GGDEF"/>
    <property type="match status" value="1"/>
</dbReference>
<evidence type="ECO:0000256" key="2">
    <source>
        <dbReference type="SAM" id="Phobius"/>
    </source>
</evidence>
<dbReference type="FunFam" id="3.30.70.270:FF:000001">
    <property type="entry name" value="Diguanylate cyclase domain protein"/>
    <property type="match status" value="1"/>
</dbReference>
<protein>
    <recommendedName>
        <fullName evidence="3">GGDEF domain-containing protein</fullName>
    </recommendedName>
</protein>
<keyword evidence="2" id="KW-0812">Transmembrane</keyword>
<feature type="transmembrane region" description="Helical" evidence="2">
    <location>
        <begin position="361"/>
        <end position="380"/>
    </location>
</feature>
<dbReference type="NCBIfam" id="TIGR00254">
    <property type="entry name" value="GGDEF"/>
    <property type="match status" value="1"/>
</dbReference>
<dbReference type="AlphaFoldDB" id="A0A2S9K2N8"/>
<evidence type="ECO:0000313" key="4">
    <source>
        <dbReference type="EMBL" id="PRD64719.1"/>
    </source>
</evidence>
<sequence length="625" mass="70325">MSRPLFHPVRPCRVWLARLFQCWLVWLLLVPMLASARDHITERAWQEDPSNALTLEQVRQRPFTPYEGLLSRGYGNSAIWIRLRIDPATNPPSSLTDQLVLRLRLSYMDEVQLFDPLLPSESSITRPSFSYRSLNRNFVLPRGEAPRDIYLRLQSQGTRTKAIEVLTLEETLEHDRVQEAVYATYLAVLLVFLFWALLHWLSSRDRVIGIFAFKQTLAFFWSLSLLGYVRWLLGEDAPRFVALMVVAFTAASAYFDYCLFREYQPPRWALRVLLALIALLPLEVALIYSGHISIALRINMTATLLIVCWSFVISLLVRPRQGPSAPPVPPWGLVVFYGVIALSIMVTTLMLLGVFHSVEMALHALQVHGLVTGVIMVLFLQVRAQRLAQRQAQVLTELAVAQENAKQAQVHRLEQDKLLEEIRQLAFHDSLTQLPNRRLLREHLQQALHHNKRGRHHSALLFMDLDKFKPLNDAHGHHVGDLLLLEVAQRLRGCARASDTVSRFGGDEFVVLLNDFDFDEATAQQQVQVMAGKILDSLGQPYRLQDDSKAEATLVTHHCSASIGVRLFSVTENSIDELLDQADAAMYAAKVAGRGTVRFHASAAGGGAAPANSSSNAPHLSRPGG</sequence>
<comment type="caution">
    <text evidence="4">The sequence shown here is derived from an EMBL/GenBank/DDBJ whole genome shotgun (WGS) entry which is preliminary data.</text>
</comment>
<feature type="transmembrane region" description="Helical" evidence="2">
    <location>
        <begin position="268"/>
        <end position="288"/>
    </location>
</feature>
<dbReference type="InterPro" id="IPR043128">
    <property type="entry name" value="Rev_trsase/Diguanyl_cyclase"/>
</dbReference>
<feature type="region of interest" description="Disordered" evidence="1">
    <location>
        <begin position="603"/>
        <end position="625"/>
    </location>
</feature>
<keyword evidence="2" id="KW-1133">Transmembrane helix</keyword>
<dbReference type="SMART" id="SM00267">
    <property type="entry name" value="GGDEF"/>
    <property type="match status" value="1"/>
</dbReference>
<organism evidence="4 5">
    <name type="scientific">Malikia granosa</name>
    <dbReference type="NCBI Taxonomy" id="263067"/>
    <lineage>
        <taxon>Bacteria</taxon>
        <taxon>Pseudomonadati</taxon>
        <taxon>Pseudomonadota</taxon>
        <taxon>Betaproteobacteria</taxon>
        <taxon>Burkholderiales</taxon>
        <taxon>Comamonadaceae</taxon>
        <taxon>Malikia</taxon>
    </lineage>
</organism>
<reference evidence="4 5" key="1">
    <citation type="submission" date="2018-03" db="EMBL/GenBank/DDBJ databases">
        <title>Comparative genomics illustrates the genes involved in a hyperalkaliphilic mechanisms of Serpentinomonas isolated from highly-alkaline calcium-rich serpentinized springs.</title>
        <authorList>
            <person name="Suzuki S."/>
            <person name="Ishii S."/>
            <person name="Walworth N."/>
            <person name="Bird L."/>
            <person name="Kuenen J.G."/>
            <person name="Nealson K.H."/>
        </authorList>
    </citation>
    <scope>NUCLEOTIDE SEQUENCE [LARGE SCALE GENOMIC DNA]</scope>
    <source>
        <strain evidence="4 5">P1</strain>
    </source>
</reference>
<feature type="compositionally biased region" description="Low complexity" evidence="1">
    <location>
        <begin position="609"/>
        <end position="618"/>
    </location>
</feature>
<proteinExistence type="predicted"/>
<dbReference type="EMBL" id="PVLQ01000050">
    <property type="protein sequence ID" value="PRD64719.1"/>
    <property type="molecule type" value="Genomic_DNA"/>
</dbReference>
<gene>
    <name evidence="4" type="ORF">C6P64_12935</name>
</gene>
<dbReference type="OrthoDB" id="5289013at2"/>
<dbReference type="InterPro" id="IPR052163">
    <property type="entry name" value="DGC-Regulatory_Protein"/>
</dbReference>
<feature type="transmembrane region" description="Helical" evidence="2">
    <location>
        <begin position="294"/>
        <end position="317"/>
    </location>
</feature>
<feature type="transmembrane region" description="Helical" evidence="2">
    <location>
        <begin position="240"/>
        <end position="259"/>
    </location>
</feature>
<dbReference type="InterPro" id="IPR011622">
    <property type="entry name" value="7TMR_DISM_rcpt_extracell_dom2"/>
</dbReference>
<keyword evidence="2" id="KW-0472">Membrane</keyword>
<dbReference type="Gene3D" id="2.60.40.2380">
    <property type="match status" value="1"/>
</dbReference>
<dbReference type="Gene3D" id="3.30.70.270">
    <property type="match status" value="1"/>
</dbReference>
<evidence type="ECO:0000259" key="3">
    <source>
        <dbReference type="PROSITE" id="PS50887"/>
    </source>
</evidence>
<evidence type="ECO:0000313" key="5">
    <source>
        <dbReference type="Proteomes" id="UP000238589"/>
    </source>
</evidence>
<name>A0A2S9K2N8_9BURK</name>
<accession>A0A2S9K2N8</accession>
<keyword evidence="5" id="KW-1185">Reference proteome</keyword>
<feature type="transmembrane region" description="Helical" evidence="2">
    <location>
        <begin position="329"/>
        <end position="355"/>
    </location>
</feature>
<evidence type="ECO:0000256" key="1">
    <source>
        <dbReference type="SAM" id="MobiDB-lite"/>
    </source>
</evidence>
<dbReference type="GO" id="GO:0003824">
    <property type="term" value="F:catalytic activity"/>
    <property type="evidence" value="ECO:0007669"/>
    <property type="project" value="UniProtKB-ARBA"/>
</dbReference>
<dbReference type="RefSeq" id="WP_105748982.1">
    <property type="nucleotide sequence ID" value="NZ_PVLQ01000050.1"/>
</dbReference>
<dbReference type="PROSITE" id="PS50887">
    <property type="entry name" value="GGDEF"/>
    <property type="match status" value="1"/>
</dbReference>
<feature type="transmembrane region" description="Helical" evidence="2">
    <location>
        <begin position="182"/>
        <end position="201"/>
    </location>
</feature>
<dbReference type="PANTHER" id="PTHR46663:SF2">
    <property type="entry name" value="GGDEF DOMAIN-CONTAINING PROTEIN"/>
    <property type="match status" value="1"/>
</dbReference>
<dbReference type="CDD" id="cd01949">
    <property type="entry name" value="GGDEF"/>
    <property type="match status" value="1"/>
</dbReference>
<dbReference type="PANTHER" id="PTHR46663">
    <property type="entry name" value="DIGUANYLATE CYCLASE DGCT-RELATED"/>
    <property type="match status" value="1"/>
</dbReference>
<feature type="domain" description="GGDEF" evidence="3">
    <location>
        <begin position="456"/>
        <end position="602"/>
    </location>
</feature>
<dbReference type="InterPro" id="IPR029787">
    <property type="entry name" value="Nucleotide_cyclase"/>
</dbReference>
<dbReference type="Proteomes" id="UP000238589">
    <property type="component" value="Unassembled WGS sequence"/>
</dbReference>
<dbReference type="Pfam" id="PF07696">
    <property type="entry name" value="7TMR-DISMED2"/>
    <property type="match status" value="1"/>
</dbReference>
<feature type="transmembrane region" description="Helical" evidence="2">
    <location>
        <begin position="208"/>
        <end position="228"/>
    </location>
</feature>